<comment type="caution">
    <text evidence="1">The sequence shown here is derived from an EMBL/GenBank/DDBJ whole genome shotgun (WGS) entry which is preliminary data.</text>
</comment>
<dbReference type="EMBL" id="CM056815">
    <property type="protein sequence ID" value="KAJ8630573.1"/>
    <property type="molecule type" value="Genomic_DNA"/>
</dbReference>
<name>A0ACC2LBN1_PERAE</name>
<proteinExistence type="predicted"/>
<accession>A0ACC2LBN1</accession>
<evidence type="ECO:0000313" key="2">
    <source>
        <dbReference type="Proteomes" id="UP001234297"/>
    </source>
</evidence>
<sequence>MLLNQGIQKQSRGQIHDQIDVFPDVVSLLIAIRSLLLSSCPFLLNDRFKCNYGGKAGLTTIDSFAPTEEAPAYAGLSTGAGFGSPSYSSNLTSTLEQERFQPSLEQRDTFSSTTGGAVPIGTLAKSTTIVPTFPGNDETAILATDAFTRSTGSLASSIT</sequence>
<dbReference type="Proteomes" id="UP001234297">
    <property type="component" value="Chromosome 7"/>
</dbReference>
<gene>
    <name evidence="1" type="ORF">MRB53_023896</name>
</gene>
<organism evidence="1 2">
    <name type="scientific">Persea americana</name>
    <name type="common">Avocado</name>
    <dbReference type="NCBI Taxonomy" id="3435"/>
    <lineage>
        <taxon>Eukaryota</taxon>
        <taxon>Viridiplantae</taxon>
        <taxon>Streptophyta</taxon>
        <taxon>Embryophyta</taxon>
        <taxon>Tracheophyta</taxon>
        <taxon>Spermatophyta</taxon>
        <taxon>Magnoliopsida</taxon>
        <taxon>Magnoliidae</taxon>
        <taxon>Laurales</taxon>
        <taxon>Lauraceae</taxon>
        <taxon>Persea</taxon>
    </lineage>
</organism>
<protein>
    <submittedName>
        <fullName evidence="1">Uncharacterized protein</fullName>
    </submittedName>
</protein>
<evidence type="ECO:0000313" key="1">
    <source>
        <dbReference type="EMBL" id="KAJ8630573.1"/>
    </source>
</evidence>
<keyword evidence="2" id="KW-1185">Reference proteome</keyword>
<reference evidence="1 2" key="1">
    <citation type="journal article" date="2022" name="Hortic Res">
        <title>A haplotype resolved chromosomal level avocado genome allows analysis of novel avocado genes.</title>
        <authorList>
            <person name="Nath O."/>
            <person name="Fletcher S.J."/>
            <person name="Hayward A."/>
            <person name="Shaw L.M."/>
            <person name="Masouleh A.K."/>
            <person name="Furtado A."/>
            <person name="Henry R.J."/>
            <person name="Mitter N."/>
        </authorList>
    </citation>
    <scope>NUCLEOTIDE SEQUENCE [LARGE SCALE GENOMIC DNA]</scope>
    <source>
        <strain evidence="2">cv. Hass</strain>
    </source>
</reference>